<evidence type="ECO:0000256" key="4">
    <source>
        <dbReference type="ARBA" id="ARBA00022989"/>
    </source>
</evidence>
<evidence type="ECO:0000256" key="5">
    <source>
        <dbReference type="ARBA" id="ARBA00023136"/>
    </source>
</evidence>
<protein>
    <submittedName>
        <fullName evidence="7">Putative permease</fullName>
    </submittedName>
</protein>
<dbReference type="GO" id="GO:0016020">
    <property type="term" value="C:membrane"/>
    <property type="evidence" value="ECO:0007669"/>
    <property type="project" value="UniProtKB-SubCell"/>
</dbReference>
<comment type="subcellular location">
    <subcellularLocation>
        <location evidence="1">Membrane</location>
        <topology evidence="1">Multi-pass membrane protein</topology>
    </subcellularLocation>
</comment>
<feature type="transmembrane region" description="Helical" evidence="6">
    <location>
        <begin position="39"/>
        <end position="57"/>
    </location>
</feature>
<proteinExistence type="inferred from homology"/>
<gene>
    <name evidence="7" type="ORF">Lysil_1015</name>
</gene>
<dbReference type="InterPro" id="IPR002549">
    <property type="entry name" value="AI-2E-like"/>
</dbReference>
<feature type="transmembrane region" description="Helical" evidence="6">
    <location>
        <begin position="165"/>
        <end position="183"/>
    </location>
</feature>
<evidence type="ECO:0000256" key="3">
    <source>
        <dbReference type="ARBA" id="ARBA00022692"/>
    </source>
</evidence>
<keyword evidence="4 6" id="KW-1133">Transmembrane helix</keyword>
<name>A0A2K1Q2V6_9GAMM</name>
<accession>A0A2K1Q2V6</accession>
<dbReference type="OrthoDB" id="5792512at2"/>
<feature type="transmembrane region" description="Helical" evidence="6">
    <location>
        <begin position="224"/>
        <end position="241"/>
    </location>
</feature>
<evidence type="ECO:0000256" key="2">
    <source>
        <dbReference type="ARBA" id="ARBA00009773"/>
    </source>
</evidence>
<comment type="caution">
    <text evidence="7">The sequence shown here is derived from an EMBL/GenBank/DDBJ whole genome shotgun (WGS) entry which is preliminary data.</text>
</comment>
<feature type="transmembrane region" description="Helical" evidence="6">
    <location>
        <begin position="69"/>
        <end position="93"/>
    </location>
</feature>
<keyword evidence="3 6" id="KW-0812">Transmembrane</keyword>
<feature type="transmembrane region" description="Helical" evidence="6">
    <location>
        <begin position="247"/>
        <end position="270"/>
    </location>
</feature>
<dbReference type="PANTHER" id="PTHR21716">
    <property type="entry name" value="TRANSMEMBRANE PROTEIN"/>
    <property type="match status" value="1"/>
</dbReference>
<evidence type="ECO:0000256" key="6">
    <source>
        <dbReference type="SAM" id="Phobius"/>
    </source>
</evidence>
<evidence type="ECO:0000313" key="7">
    <source>
        <dbReference type="EMBL" id="PNS09386.1"/>
    </source>
</evidence>
<feature type="transmembrane region" description="Helical" evidence="6">
    <location>
        <begin position="318"/>
        <end position="344"/>
    </location>
</feature>
<keyword evidence="5 6" id="KW-0472">Membrane</keyword>
<comment type="similarity">
    <text evidence="2">Belongs to the autoinducer-2 exporter (AI-2E) (TC 2.A.86) family.</text>
</comment>
<evidence type="ECO:0000256" key="1">
    <source>
        <dbReference type="ARBA" id="ARBA00004141"/>
    </source>
</evidence>
<organism evidence="7 8">
    <name type="scientific">Solilutibacter silvestris</name>
    <dbReference type="NCBI Taxonomy" id="1645665"/>
    <lineage>
        <taxon>Bacteria</taxon>
        <taxon>Pseudomonadati</taxon>
        <taxon>Pseudomonadota</taxon>
        <taxon>Gammaproteobacteria</taxon>
        <taxon>Lysobacterales</taxon>
        <taxon>Lysobacteraceae</taxon>
        <taxon>Solilutibacter</taxon>
    </lineage>
</organism>
<reference evidence="7 8" key="1">
    <citation type="submission" date="2017-08" db="EMBL/GenBank/DDBJ databases">
        <title>Lysobacter sylvestris genome.</title>
        <authorList>
            <person name="Zhang D.-C."/>
            <person name="Albuquerque L."/>
            <person name="Franca L."/>
            <person name="Froufe H.J.C."/>
            <person name="Barroso C."/>
            <person name="Egas C."/>
            <person name="Da Costa M."/>
            <person name="Margesin R."/>
        </authorList>
    </citation>
    <scope>NUCLEOTIDE SEQUENCE [LARGE SCALE GENOMIC DNA]</scope>
    <source>
        <strain evidence="7 8">AM20-91</strain>
    </source>
</reference>
<dbReference type="Pfam" id="PF01594">
    <property type="entry name" value="AI-2E_transport"/>
    <property type="match status" value="1"/>
</dbReference>
<keyword evidence="8" id="KW-1185">Reference proteome</keyword>
<dbReference type="GO" id="GO:0055085">
    <property type="term" value="P:transmembrane transport"/>
    <property type="evidence" value="ECO:0007669"/>
    <property type="project" value="TreeGrafter"/>
</dbReference>
<dbReference type="PANTHER" id="PTHR21716:SF64">
    <property type="entry name" value="AI-2 TRANSPORT PROTEIN TQSA"/>
    <property type="match status" value="1"/>
</dbReference>
<dbReference type="Proteomes" id="UP000236220">
    <property type="component" value="Unassembled WGS sequence"/>
</dbReference>
<evidence type="ECO:0000313" key="8">
    <source>
        <dbReference type="Proteomes" id="UP000236220"/>
    </source>
</evidence>
<sequence length="390" mass="42686">MNTDSPRASLAGIAAFYQRVQFATLALAVLWLLSHLASVLVPFLVALLLAWLGDPFVRRLQARKLSRNLAVVLVYLGMLLIVVIAALVLVPLIERQIATLIAAFPRYRDWFLATAIPWIEHRFNVQLSDWLDTGRITAWLEDHWKQAGGYAGTVLGVVSRSGFRMLGWAVNLVLIPILTFFFLRDWDDIVRRITALVPRDHADLAQRLAKESSDVLRSFLRGQLLVMLILAILYAVGLRVAGLELGILIGMLAGLCSFVPYLGPIVLLLLGCGAALAQYGDWHYLIGVFVVYGVGQLLESYVLTPKLVGKSIGLGEVSVIFAVMAGEALFGFLGMLLALPVAAVGNVLMRHVYQTYLASSLYRGDEPAQSQLIVPGSIIDETHGNSDVPG</sequence>
<feature type="transmembrane region" description="Helical" evidence="6">
    <location>
        <begin position="282"/>
        <end position="298"/>
    </location>
</feature>
<dbReference type="RefSeq" id="WP_103074442.1">
    <property type="nucleotide sequence ID" value="NZ_NPZB01000001.1"/>
</dbReference>
<dbReference type="AlphaFoldDB" id="A0A2K1Q2V6"/>
<dbReference type="EMBL" id="NPZB01000001">
    <property type="protein sequence ID" value="PNS09386.1"/>
    <property type="molecule type" value="Genomic_DNA"/>
</dbReference>